<evidence type="ECO:0000313" key="3">
    <source>
        <dbReference type="Proteomes" id="UP001177670"/>
    </source>
</evidence>
<keyword evidence="3" id="KW-1185">Reference proteome</keyword>
<reference evidence="2" key="1">
    <citation type="submission" date="2021-10" db="EMBL/GenBank/DDBJ databases">
        <title>Melipona bicolor Genome sequencing and assembly.</title>
        <authorList>
            <person name="Araujo N.S."/>
            <person name="Arias M.C."/>
        </authorList>
    </citation>
    <scope>NUCLEOTIDE SEQUENCE</scope>
    <source>
        <strain evidence="2">USP_2M_L1-L4_2017</strain>
        <tissue evidence="2">Whole body</tissue>
    </source>
</reference>
<proteinExistence type="predicted"/>
<comment type="caution">
    <text evidence="2">The sequence shown here is derived from an EMBL/GenBank/DDBJ whole genome shotgun (WGS) entry which is preliminary data.</text>
</comment>
<feature type="compositionally biased region" description="Basic and acidic residues" evidence="1">
    <location>
        <begin position="78"/>
        <end position="93"/>
    </location>
</feature>
<gene>
    <name evidence="2" type="ORF">K0M31_018938</name>
</gene>
<accession>A0AA40G5H6</accession>
<evidence type="ECO:0000313" key="2">
    <source>
        <dbReference type="EMBL" id="KAK1130830.1"/>
    </source>
</evidence>
<sequence length="110" mass="12587">MENHNWRLTRDRRTTRSVVFTSNAQSAILTSAPRHRFLGNYPGNRFATFPLDQARPFVEEEEEEDARVCLVSGGSELEEGHSRVGESRDKIEGPPRSPLLEYISRTFEPP</sequence>
<name>A0AA40G5H6_9HYME</name>
<evidence type="ECO:0000256" key="1">
    <source>
        <dbReference type="SAM" id="MobiDB-lite"/>
    </source>
</evidence>
<dbReference type="EMBL" id="JAHYIQ010000007">
    <property type="protein sequence ID" value="KAK1130830.1"/>
    <property type="molecule type" value="Genomic_DNA"/>
</dbReference>
<feature type="region of interest" description="Disordered" evidence="1">
    <location>
        <begin position="71"/>
        <end position="110"/>
    </location>
</feature>
<dbReference type="AlphaFoldDB" id="A0AA40G5H6"/>
<organism evidence="2 3">
    <name type="scientific">Melipona bicolor</name>
    <dbReference type="NCBI Taxonomy" id="60889"/>
    <lineage>
        <taxon>Eukaryota</taxon>
        <taxon>Metazoa</taxon>
        <taxon>Ecdysozoa</taxon>
        <taxon>Arthropoda</taxon>
        <taxon>Hexapoda</taxon>
        <taxon>Insecta</taxon>
        <taxon>Pterygota</taxon>
        <taxon>Neoptera</taxon>
        <taxon>Endopterygota</taxon>
        <taxon>Hymenoptera</taxon>
        <taxon>Apocrita</taxon>
        <taxon>Aculeata</taxon>
        <taxon>Apoidea</taxon>
        <taxon>Anthophila</taxon>
        <taxon>Apidae</taxon>
        <taxon>Melipona</taxon>
    </lineage>
</organism>
<protein>
    <submittedName>
        <fullName evidence="2">Uncharacterized protein</fullName>
    </submittedName>
</protein>
<dbReference type="Proteomes" id="UP001177670">
    <property type="component" value="Unassembled WGS sequence"/>
</dbReference>